<dbReference type="EMBL" id="CP006694">
    <property type="protein sequence ID" value="EKT88079.1"/>
    <property type="molecule type" value="Genomic_DNA"/>
</dbReference>
<accession>K8Y3U5</accession>
<dbReference type="AlphaFoldDB" id="K8Y3U5"/>
<gene>
    <name evidence="1" type="ORF">LSS_03804</name>
</gene>
<sequence length="57" mass="6613">MKTEQCVKCGERTRFIFQGHLCRKCLTPALQRGTKIINEVQPLFFIRSKTESPEDAK</sequence>
<organism evidence="1 2">
    <name type="scientific">Leptospira santarosai serovar Shermani str. LT 821</name>
    <dbReference type="NCBI Taxonomy" id="758847"/>
    <lineage>
        <taxon>Bacteria</taxon>
        <taxon>Pseudomonadati</taxon>
        <taxon>Spirochaetota</taxon>
        <taxon>Spirochaetia</taxon>
        <taxon>Leptospirales</taxon>
        <taxon>Leptospiraceae</taxon>
        <taxon>Leptospira</taxon>
    </lineage>
</organism>
<reference evidence="1 2" key="1">
    <citation type="journal article" date="2012" name="Gene">
        <title>Sequence of Leptospira santarosai serovar Shermani genome and prediction of virulence-associated genes.</title>
        <authorList>
            <person name="Chou L.F."/>
            <person name="Chen Y.T."/>
            <person name="Lu C.W."/>
            <person name="Ko Y.C."/>
            <person name="Tang C.Y."/>
            <person name="Pan M.J."/>
            <person name="Tian Y.C."/>
            <person name="Chiu C.H."/>
            <person name="Hung C.C."/>
            <person name="Yang C.W."/>
        </authorList>
    </citation>
    <scope>NUCLEOTIDE SEQUENCE [LARGE SCALE GENOMIC DNA]</scope>
    <source>
        <strain evidence="1">LT 821</strain>
    </source>
</reference>
<evidence type="ECO:0000313" key="1">
    <source>
        <dbReference type="EMBL" id="EKT88079.1"/>
    </source>
</evidence>
<evidence type="ECO:0000313" key="2">
    <source>
        <dbReference type="Proteomes" id="UP000035800"/>
    </source>
</evidence>
<dbReference type="STRING" id="758847.LSS_03804"/>
<dbReference type="Proteomes" id="UP000035800">
    <property type="component" value="Chromosome I"/>
</dbReference>
<reference evidence="1 2" key="2">
    <citation type="journal article" date="2014" name="Emerg. Microbes Infect.">
        <title>Potential impact on kidney infection: a whole-genome analysis of Leptospira santarosai serovar Shermani.</title>
        <authorList>
            <person name="Chou L.F."/>
            <person name="Chen T.W."/>
            <person name="Ko Y.C."/>
            <person name="Pan M.J."/>
            <person name="Tian Y.C."/>
            <person name="Chiu C.H."/>
            <person name="Tang P."/>
            <person name="Hung C.C."/>
            <person name="Yang C.W."/>
        </authorList>
    </citation>
    <scope>NUCLEOTIDE SEQUENCE</scope>
    <source>
        <strain evidence="1 2">LT 821</strain>
    </source>
</reference>
<name>K8Y3U5_9LEPT</name>
<dbReference type="KEGG" id="lst:LSS_03804"/>
<proteinExistence type="predicted"/>
<protein>
    <submittedName>
        <fullName evidence="1">Uncharacterized protein</fullName>
    </submittedName>
</protein>